<dbReference type="Proteomes" id="UP000072421">
    <property type="component" value="Chromosome"/>
</dbReference>
<dbReference type="PANTHER" id="PTHR30244">
    <property type="entry name" value="TRANSAMINASE"/>
    <property type="match status" value="1"/>
</dbReference>
<dbReference type="PIRSF" id="PIRSF000390">
    <property type="entry name" value="PLP_StrS"/>
    <property type="match status" value="1"/>
</dbReference>
<dbReference type="SUPFAM" id="SSF53383">
    <property type="entry name" value="PLP-dependent transferases"/>
    <property type="match status" value="1"/>
</dbReference>
<dbReference type="PATRIC" id="fig|158899.10.peg.4077"/>
<reference evidence="5 6" key="1">
    <citation type="submission" date="2015-11" db="EMBL/GenBank/DDBJ databases">
        <title>Exploring the genomic traits of fungus-feeding bacterial genus Collimonas.</title>
        <authorList>
            <person name="Song C."/>
            <person name="Schmidt R."/>
            <person name="de Jager V."/>
            <person name="Krzyzanowska D."/>
            <person name="Jongedijk E."/>
            <person name="Cankar K."/>
            <person name="Beekwilder J."/>
            <person name="van Veen A."/>
            <person name="de Boer W."/>
            <person name="van Veen J.A."/>
            <person name="Garbeva P."/>
        </authorList>
    </citation>
    <scope>NUCLEOTIDE SEQUENCE [LARGE SCALE GENOMIC DNA]</scope>
    <source>
        <strain evidence="5 6">Ter6</strain>
    </source>
</reference>
<organism evidence="5">
    <name type="scientific">Collimonas fungivorans</name>
    <dbReference type="NCBI Taxonomy" id="158899"/>
    <lineage>
        <taxon>Bacteria</taxon>
        <taxon>Pseudomonadati</taxon>
        <taxon>Pseudomonadota</taxon>
        <taxon>Betaproteobacteria</taxon>
        <taxon>Burkholderiales</taxon>
        <taxon>Oxalobacteraceae</taxon>
        <taxon>Collimonas</taxon>
    </lineage>
</organism>
<protein>
    <submittedName>
        <fullName evidence="5">Cys/Met metabolism PLP-dependent enzyme family protein</fullName>
    </submittedName>
</protein>
<dbReference type="OrthoDB" id="9804264at2"/>
<dbReference type="InterPro" id="IPR015424">
    <property type="entry name" value="PyrdxlP-dep_Trfase"/>
</dbReference>
<dbReference type="CDD" id="cd00616">
    <property type="entry name" value="AHBA_syn"/>
    <property type="match status" value="1"/>
</dbReference>
<dbReference type="PANTHER" id="PTHR30244:SF34">
    <property type="entry name" value="DTDP-4-AMINO-4,6-DIDEOXYGALACTOSE TRANSAMINASE"/>
    <property type="match status" value="1"/>
</dbReference>
<dbReference type="GO" id="GO:0030170">
    <property type="term" value="F:pyridoxal phosphate binding"/>
    <property type="evidence" value="ECO:0007669"/>
    <property type="project" value="TreeGrafter"/>
</dbReference>
<evidence type="ECO:0000256" key="3">
    <source>
        <dbReference type="PIRSR" id="PIRSR000390-2"/>
    </source>
</evidence>
<evidence type="ECO:0000256" key="4">
    <source>
        <dbReference type="RuleBase" id="RU004508"/>
    </source>
</evidence>
<accession>A0A127PFZ3</accession>
<dbReference type="InterPro" id="IPR000653">
    <property type="entry name" value="DegT/StrS_aminotransferase"/>
</dbReference>
<dbReference type="Gene3D" id="3.90.1150.10">
    <property type="entry name" value="Aspartate Aminotransferase, domain 1"/>
    <property type="match status" value="1"/>
</dbReference>
<sequence length="386" mass="41037">MNIASAKIVMPAEDIDEITRNIRLILESGRLILGPYTEAFEQALSSMHGGAHAIAVSNGTGALEIVLRALDVQGRQVVVPANTFFATAAAALHAGASLRFADVGAQTMMLTLASVERAVTTDTAAVVMVHIGGAISPELGAIKAFCEARSIHLVEDAAHALGSTYQGRAAGTLGAAGSFSFYPTKIVTCCEGGAIVTRDAAIAREAVILRDQGKQAFAENCHIRLGYNWRLSEMHAAVGLVQLRRLQQFIAAKRAVAARYDQRIAVLDGVTPVLEAASVRSNYHKYVVLLDAGCDRTMLRSMMQETAGIQLGTGVYDVPLHLQPVFSGMDNTSLQVAEDVCARHVCLPIHSDMTLADADCVITALAACLARLRKTAAPFVREGELQ</sequence>
<dbReference type="GO" id="GO:0008483">
    <property type="term" value="F:transaminase activity"/>
    <property type="evidence" value="ECO:0007669"/>
    <property type="project" value="TreeGrafter"/>
</dbReference>
<dbReference type="AlphaFoldDB" id="A0A127PFZ3"/>
<gene>
    <name evidence="5" type="ORF">CFter6_4113</name>
</gene>
<dbReference type="Gene3D" id="3.40.640.10">
    <property type="entry name" value="Type I PLP-dependent aspartate aminotransferase-like (Major domain)"/>
    <property type="match status" value="1"/>
</dbReference>
<feature type="active site" description="Proton acceptor" evidence="2">
    <location>
        <position position="185"/>
    </location>
</feature>
<keyword evidence="3 4" id="KW-0663">Pyridoxal phosphate</keyword>
<comment type="similarity">
    <text evidence="1 4">Belongs to the DegT/DnrJ/EryC1 family.</text>
</comment>
<name>A0A127PFZ3_9BURK</name>
<dbReference type="GO" id="GO:0000271">
    <property type="term" value="P:polysaccharide biosynthetic process"/>
    <property type="evidence" value="ECO:0007669"/>
    <property type="project" value="TreeGrafter"/>
</dbReference>
<evidence type="ECO:0000256" key="1">
    <source>
        <dbReference type="ARBA" id="ARBA00037999"/>
    </source>
</evidence>
<dbReference type="InterPro" id="IPR015422">
    <property type="entry name" value="PyrdxlP-dep_Trfase_small"/>
</dbReference>
<dbReference type="InterPro" id="IPR015421">
    <property type="entry name" value="PyrdxlP-dep_Trfase_major"/>
</dbReference>
<proteinExistence type="inferred from homology"/>
<dbReference type="EMBL" id="CP013232">
    <property type="protein sequence ID" value="AMO96719.1"/>
    <property type="molecule type" value="Genomic_DNA"/>
</dbReference>
<evidence type="ECO:0000256" key="2">
    <source>
        <dbReference type="PIRSR" id="PIRSR000390-1"/>
    </source>
</evidence>
<dbReference type="Pfam" id="PF01041">
    <property type="entry name" value="DegT_DnrJ_EryC1"/>
    <property type="match status" value="1"/>
</dbReference>
<evidence type="ECO:0000313" key="5">
    <source>
        <dbReference type="EMBL" id="AMO96719.1"/>
    </source>
</evidence>
<evidence type="ECO:0000313" key="6">
    <source>
        <dbReference type="Proteomes" id="UP000072421"/>
    </source>
</evidence>
<feature type="modified residue" description="N6-(pyridoxal phosphate)lysine" evidence="3">
    <location>
        <position position="185"/>
    </location>
</feature>
<dbReference type="RefSeq" id="WP_061541220.1">
    <property type="nucleotide sequence ID" value="NZ_CP013232.1"/>
</dbReference>